<proteinExistence type="inferred from homology"/>
<accession>A0ABU2T5E4</accession>
<comment type="caution">
    <text evidence="11">The sequence shown here is derived from an EMBL/GenBank/DDBJ whole genome shotgun (WGS) entry which is preliminary data.</text>
</comment>
<dbReference type="Gene3D" id="3.40.50.880">
    <property type="match status" value="1"/>
</dbReference>
<sequence length="254" mass="27314">MPSGQQALAARLALVGDRSPHVRAHIRIPAILTSLADFEALYVDAYWVPTDEVEEGGMERFDAIWLVPGSPYRSAAGAVAAVRLAREHGIPYLGSCAGFQYAMVEFARHVSGLPDAGHAEADPGCSAPVIVPLPWAMEGQRMVRLEPGSLAERVLGTDETLGRYQCSYGLAAAYANILRADGMRFSGVDRTGEIQIAELPGHPFFLATLFQPELSDVNGRPHPAIRALARAAVLRHRQGRSPFPPDSSPVEAPV</sequence>
<dbReference type="EC" id="6.3.4.2" evidence="3"/>
<evidence type="ECO:0000256" key="9">
    <source>
        <dbReference type="ARBA" id="ARBA00047781"/>
    </source>
</evidence>
<dbReference type="InterPro" id="IPR004468">
    <property type="entry name" value="CTP_synthase"/>
</dbReference>
<dbReference type="InterPro" id="IPR029062">
    <property type="entry name" value="Class_I_gatase-like"/>
</dbReference>
<evidence type="ECO:0000259" key="10">
    <source>
        <dbReference type="Pfam" id="PF00117"/>
    </source>
</evidence>
<gene>
    <name evidence="11" type="ORF">RM550_11890</name>
</gene>
<dbReference type="EMBL" id="JAVRFE010000012">
    <property type="protein sequence ID" value="MDT0456433.1"/>
    <property type="molecule type" value="Genomic_DNA"/>
</dbReference>
<keyword evidence="8" id="KW-0665">Pyrimidine biosynthesis</keyword>
<dbReference type="Pfam" id="PF00117">
    <property type="entry name" value="GATase"/>
    <property type="match status" value="1"/>
</dbReference>
<evidence type="ECO:0000313" key="12">
    <source>
        <dbReference type="Proteomes" id="UP001180551"/>
    </source>
</evidence>
<comment type="similarity">
    <text evidence="2">Belongs to the CTP synthase family.</text>
</comment>
<evidence type="ECO:0000256" key="3">
    <source>
        <dbReference type="ARBA" id="ARBA00012291"/>
    </source>
</evidence>
<comment type="pathway">
    <text evidence="1">Pyrimidine metabolism; CTP biosynthesis via de novo pathway; CTP from UDP: step 2/2.</text>
</comment>
<keyword evidence="5" id="KW-0547">Nucleotide-binding</keyword>
<evidence type="ECO:0000256" key="6">
    <source>
        <dbReference type="ARBA" id="ARBA00022840"/>
    </source>
</evidence>
<name>A0ABU2T5E4_9ACTN</name>
<reference evidence="11" key="1">
    <citation type="submission" date="2024-05" db="EMBL/GenBank/DDBJ databases">
        <title>30 novel species of actinomycetes from the DSMZ collection.</title>
        <authorList>
            <person name="Nouioui I."/>
        </authorList>
    </citation>
    <scope>NUCLEOTIDE SEQUENCE</scope>
    <source>
        <strain evidence="11">DSM 41527</strain>
    </source>
</reference>
<keyword evidence="6" id="KW-0067">ATP-binding</keyword>
<protein>
    <recommendedName>
        <fullName evidence="3">CTP synthase (glutamine hydrolyzing)</fullName>
        <ecNumber evidence="3">6.3.4.2</ecNumber>
    </recommendedName>
</protein>
<dbReference type="Proteomes" id="UP001180551">
    <property type="component" value="Unassembled WGS sequence"/>
</dbReference>
<evidence type="ECO:0000256" key="4">
    <source>
        <dbReference type="ARBA" id="ARBA00022598"/>
    </source>
</evidence>
<keyword evidence="12" id="KW-1185">Reference proteome</keyword>
<keyword evidence="4" id="KW-0436">Ligase</keyword>
<organism evidence="11 12">
    <name type="scientific">Streptomyces mooreae</name>
    <dbReference type="NCBI Taxonomy" id="3075523"/>
    <lineage>
        <taxon>Bacteria</taxon>
        <taxon>Bacillati</taxon>
        <taxon>Actinomycetota</taxon>
        <taxon>Actinomycetes</taxon>
        <taxon>Kitasatosporales</taxon>
        <taxon>Streptomycetaceae</taxon>
        <taxon>Streptomyces</taxon>
    </lineage>
</organism>
<evidence type="ECO:0000256" key="7">
    <source>
        <dbReference type="ARBA" id="ARBA00022962"/>
    </source>
</evidence>
<dbReference type="RefSeq" id="WP_311623646.1">
    <property type="nucleotide sequence ID" value="NZ_JAVRFE010000012.1"/>
</dbReference>
<evidence type="ECO:0000256" key="8">
    <source>
        <dbReference type="ARBA" id="ARBA00022975"/>
    </source>
</evidence>
<dbReference type="NCBIfam" id="NF004836">
    <property type="entry name" value="PRK06186.1"/>
    <property type="match status" value="1"/>
</dbReference>
<evidence type="ECO:0000313" key="11">
    <source>
        <dbReference type="EMBL" id="MDT0456433.1"/>
    </source>
</evidence>
<dbReference type="InterPro" id="IPR017926">
    <property type="entry name" value="GATASE"/>
</dbReference>
<keyword evidence="7" id="KW-0315">Glutamine amidotransferase</keyword>
<evidence type="ECO:0000256" key="5">
    <source>
        <dbReference type="ARBA" id="ARBA00022741"/>
    </source>
</evidence>
<evidence type="ECO:0000256" key="1">
    <source>
        <dbReference type="ARBA" id="ARBA00005171"/>
    </source>
</evidence>
<feature type="domain" description="Glutamine amidotransferase" evidence="10">
    <location>
        <begin position="41"/>
        <end position="118"/>
    </location>
</feature>
<dbReference type="PANTHER" id="PTHR11550">
    <property type="entry name" value="CTP SYNTHASE"/>
    <property type="match status" value="1"/>
</dbReference>
<dbReference type="SUPFAM" id="SSF52317">
    <property type="entry name" value="Class I glutamine amidotransferase-like"/>
    <property type="match status" value="1"/>
</dbReference>
<comment type="catalytic activity">
    <reaction evidence="9">
        <text>UTP + L-glutamine + ATP + H2O = CTP + L-glutamate + ADP + phosphate + 2 H(+)</text>
        <dbReference type="Rhea" id="RHEA:26426"/>
        <dbReference type="ChEBI" id="CHEBI:15377"/>
        <dbReference type="ChEBI" id="CHEBI:15378"/>
        <dbReference type="ChEBI" id="CHEBI:29985"/>
        <dbReference type="ChEBI" id="CHEBI:30616"/>
        <dbReference type="ChEBI" id="CHEBI:37563"/>
        <dbReference type="ChEBI" id="CHEBI:43474"/>
        <dbReference type="ChEBI" id="CHEBI:46398"/>
        <dbReference type="ChEBI" id="CHEBI:58359"/>
        <dbReference type="ChEBI" id="CHEBI:456216"/>
        <dbReference type="EC" id="6.3.4.2"/>
    </reaction>
</comment>
<evidence type="ECO:0000256" key="2">
    <source>
        <dbReference type="ARBA" id="ARBA00007533"/>
    </source>
</evidence>
<dbReference type="PANTHER" id="PTHR11550:SF0">
    <property type="entry name" value="CTP SYNTHASE-RELATED"/>
    <property type="match status" value="1"/>
</dbReference>